<protein>
    <submittedName>
        <fullName evidence="5">DsbA family protein</fullName>
    </submittedName>
</protein>
<evidence type="ECO:0000259" key="4">
    <source>
        <dbReference type="PROSITE" id="PS51352"/>
    </source>
</evidence>
<dbReference type="EMBL" id="QYBB01000020">
    <property type="protein sequence ID" value="RYC30814.1"/>
    <property type="molecule type" value="Genomic_DNA"/>
</dbReference>
<dbReference type="OrthoDB" id="8478320at2"/>
<feature type="chain" id="PRO_5020428993" evidence="3">
    <location>
        <begin position="34"/>
        <end position="219"/>
    </location>
</feature>
<dbReference type="Proteomes" id="UP000290759">
    <property type="component" value="Unassembled WGS sequence"/>
</dbReference>
<gene>
    <name evidence="5" type="ORF">D3273_16610</name>
</gene>
<proteinExistence type="inferred from homology"/>
<sequence>MRGPVLPRRRAVLALAAALTGLAGLAAAAPASAADQTVPVAQLMAEPPLPDLWMGSKDAPVTMIEYASMTCTHCAAFHAESWPTLKSKYIDTGKVRFVLREFPLDPLATAGFMLGRCAGPDKRNAITDLLFDQQKNWAFVDKPVEALENTVKQAGITHDAFEACLKDQALYNKVNAERDAAGKEFHVDATPTFFINGVKHPGELSVGDLDKILEPLVKS</sequence>
<dbReference type="PANTHER" id="PTHR13887">
    <property type="entry name" value="GLUTATHIONE S-TRANSFERASE KAPPA"/>
    <property type="match status" value="1"/>
</dbReference>
<evidence type="ECO:0000256" key="2">
    <source>
        <dbReference type="ARBA" id="ARBA00005791"/>
    </source>
</evidence>
<accession>A0A4V1RUD9</accession>
<evidence type="ECO:0000313" key="5">
    <source>
        <dbReference type="EMBL" id="RYC30814.1"/>
    </source>
</evidence>
<feature type="domain" description="Thioredoxin" evidence="4">
    <location>
        <begin position="23"/>
        <end position="218"/>
    </location>
</feature>
<keyword evidence="6" id="KW-1185">Reference proteome</keyword>
<feature type="signal peptide" evidence="3">
    <location>
        <begin position="1"/>
        <end position="33"/>
    </location>
</feature>
<evidence type="ECO:0000256" key="3">
    <source>
        <dbReference type="SAM" id="SignalP"/>
    </source>
</evidence>
<dbReference type="Gene3D" id="3.40.30.10">
    <property type="entry name" value="Glutaredoxin"/>
    <property type="match status" value="1"/>
</dbReference>
<dbReference type="PROSITE" id="PS51318">
    <property type="entry name" value="TAT"/>
    <property type="match status" value="1"/>
</dbReference>
<dbReference type="InterPro" id="IPR006311">
    <property type="entry name" value="TAT_signal"/>
</dbReference>
<dbReference type="AlphaFoldDB" id="A0A4V1RUD9"/>
<dbReference type="PROSITE" id="PS51352">
    <property type="entry name" value="THIOREDOXIN_2"/>
    <property type="match status" value="1"/>
</dbReference>
<dbReference type="RefSeq" id="WP_129228013.1">
    <property type="nucleotide sequence ID" value="NZ_QYBB01000020.1"/>
</dbReference>
<comment type="function">
    <text evidence="1">May be required for disulfide bond formation in some proteins.</text>
</comment>
<organism evidence="5 6">
    <name type="scientific">Lichenibacterium minor</name>
    <dbReference type="NCBI Taxonomy" id="2316528"/>
    <lineage>
        <taxon>Bacteria</taxon>
        <taxon>Pseudomonadati</taxon>
        <taxon>Pseudomonadota</taxon>
        <taxon>Alphaproteobacteria</taxon>
        <taxon>Hyphomicrobiales</taxon>
        <taxon>Lichenihabitantaceae</taxon>
        <taxon>Lichenibacterium</taxon>
    </lineage>
</organism>
<dbReference type="InterPro" id="IPR036249">
    <property type="entry name" value="Thioredoxin-like_sf"/>
</dbReference>
<reference evidence="5 6" key="1">
    <citation type="submission" date="2018-12" db="EMBL/GenBank/DDBJ databases">
        <authorList>
            <person name="Grouzdev D.S."/>
            <person name="Krutkina M.S."/>
        </authorList>
    </citation>
    <scope>NUCLEOTIDE SEQUENCE [LARGE SCALE GENOMIC DNA]</scope>
    <source>
        <strain evidence="5 6">RmlP026</strain>
    </source>
</reference>
<name>A0A4V1RUD9_9HYPH</name>
<evidence type="ECO:0000313" key="6">
    <source>
        <dbReference type="Proteomes" id="UP000290759"/>
    </source>
</evidence>
<dbReference type="InterPro" id="IPR012336">
    <property type="entry name" value="Thioredoxin-like_fold"/>
</dbReference>
<dbReference type="InterPro" id="IPR013766">
    <property type="entry name" value="Thioredoxin_domain"/>
</dbReference>
<keyword evidence="3" id="KW-0732">Signal</keyword>
<dbReference type="SUPFAM" id="SSF52833">
    <property type="entry name" value="Thioredoxin-like"/>
    <property type="match status" value="1"/>
</dbReference>
<dbReference type="Gene3D" id="1.10.40.80">
    <property type="match status" value="1"/>
</dbReference>
<dbReference type="Pfam" id="PF13462">
    <property type="entry name" value="Thioredoxin_4"/>
    <property type="match status" value="1"/>
</dbReference>
<comment type="similarity">
    <text evidence="2">Belongs to the thioredoxin family. DsbA subfamily.</text>
</comment>
<reference evidence="5 6" key="2">
    <citation type="submission" date="2019-02" db="EMBL/GenBank/DDBJ databases">
        <title>'Lichenibacterium ramalinii' gen. nov. sp. nov., 'Lichenibacterium minor' gen. nov. sp. nov.</title>
        <authorList>
            <person name="Pankratov T."/>
        </authorList>
    </citation>
    <scope>NUCLEOTIDE SEQUENCE [LARGE SCALE GENOMIC DNA]</scope>
    <source>
        <strain evidence="5 6">RmlP026</strain>
    </source>
</reference>
<dbReference type="PANTHER" id="PTHR13887:SF56">
    <property type="entry name" value="THIOREDOXIN-LIKE REDUCTASE RV2466C"/>
    <property type="match status" value="1"/>
</dbReference>
<comment type="caution">
    <text evidence="5">The sequence shown here is derived from an EMBL/GenBank/DDBJ whole genome shotgun (WGS) entry which is preliminary data.</text>
</comment>
<evidence type="ECO:0000256" key="1">
    <source>
        <dbReference type="ARBA" id="ARBA00003565"/>
    </source>
</evidence>